<protein>
    <recommendedName>
        <fullName evidence="2">DUF3752 domain-containing protein</fullName>
    </recommendedName>
</protein>
<proteinExistence type="predicted"/>
<feature type="compositionally biased region" description="Basic and acidic residues" evidence="1">
    <location>
        <begin position="297"/>
        <end position="313"/>
    </location>
</feature>
<name>A0AA36ME30_CYLNA</name>
<feature type="region of interest" description="Disordered" evidence="1">
    <location>
        <begin position="200"/>
        <end position="226"/>
    </location>
</feature>
<organism evidence="3 4">
    <name type="scientific">Cylicocyclus nassatus</name>
    <name type="common">Nematode worm</name>
    <dbReference type="NCBI Taxonomy" id="53992"/>
    <lineage>
        <taxon>Eukaryota</taxon>
        <taxon>Metazoa</taxon>
        <taxon>Ecdysozoa</taxon>
        <taxon>Nematoda</taxon>
        <taxon>Chromadorea</taxon>
        <taxon>Rhabditida</taxon>
        <taxon>Rhabditina</taxon>
        <taxon>Rhabditomorpha</taxon>
        <taxon>Strongyloidea</taxon>
        <taxon>Strongylidae</taxon>
        <taxon>Cylicocyclus</taxon>
    </lineage>
</organism>
<sequence length="386" mass="41718">MNLEKEEDTPVIGPVLPNSSKDGGDRCIPSEMPVSAKNGEDENLFGPTPPQTTCENEPKRQIGPVLPGGDPAPQIGPVLPPREPAPQIGPVLPPSEPVPQIGPVLPPSEPVPQIGPVLPLKEPAHQIGTALPPENESAPQIGPALPPREPAPQIGPALPPKEEPVPQIGPTLPSEVDDVPQIGPALPPGMKLQVESVEYDDEFGPTAPPCDPDDVDVGPLPISNVDQEEQALEYVRRRIEMEAKKLEENKPVREEWLTKVPKRGPVAGVTARAFKRSNDTSVFDSSWEDTPNSKRAPVQEKPKFSKAEEERHAANVTTFEKSRGESLLDKHLKERGEGSKSKDDSGGRVPFNRDTDMGYSGKPTSVEEVKKRAGQLSTRFGSKEYL</sequence>
<dbReference type="Proteomes" id="UP001176961">
    <property type="component" value="Unassembled WGS sequence"/>
</dbReference>
<evidence type="ECO:0000259" key="2">
    <source>
        <dbReference type="Pfam" id="PF12572"/>
    </source>
</evidence>
<comment type="caution">
    <text evidence="3">The sequence shown here is derived from an EMBL/GenBank/DDBJ whole genome shotgun (WGS) entry which is preliminary data.</text>
</comment>
<feature type="region of interest" description="Disordered" evidence="1">
    <location>
        <begin position="1"/>
        <end position="188"/>
    </location>
</feature>
<dbReference type="InterPro" id="IPR046331">
    <property type="entry name" value="GPAM1-like"/>
</dbReference>
<evidence type="ECO:0000313" key="4">
    <source>
        <dbReference type="Proteomes" id="UP001176961"/>
    </source>
</evidence>
<dbReference type="PANTHER" id="PTHR46370">
    <property type="entry name" value="GPALPP MOTIFS-CONTAINING PROTEIN 1"/>
    <property type="match status" value="1"/>
</dbReference>
<feature type="domain" description="DUF3752" evidence="2">
    <location>
        <begin position="270"/>
        <end position="381"/>
    </location>
</feature>
<reference evidence="3" key="1">
    <citation type="submission" date="2023-07" db="EMBL/GenBank/DDBJ databases">
        <authorList>
            <consortium name="CYATHOMIX"/>
        </authorList>
    </citation>
    <scope>NUCLEOTIDE SEQUENCE</scope>
    <source>
        <strain evidence="3">N/A</strain>
    </source>
</reference>
<keyword evidence="4" id="KW-1185">Reference proteome</keyword>
<dbReference type="AlphaFoldDB" id="A0AA36ME30"/>
<accession>A0AA36ME30</accession>
<dbReference type="Pfam" id="PF12572">
    <property type="entry name" value="DUF3752"/>
    <property type="match status" value="1"/>
</dbReference>
<dbReference type="PANTHER" id="PTHR46370:SF1">
    <property type="entry name" value="GPALPP MOTIFS-CONTAINING PROTEIN 1"/>
    <property type="match status" value="1"/>
</dbReference>
<evidence type="ECO:0000313" key="3">
    <source>
        <dbReference type="EMBL" id="CAJ0609021.1"/>
    </source>
</evidence>
<gene>
    <name evidence="3" type="ORF">CYNAS_LOCUS21004</name>
</gene>
<feature type="compositionally biased region" description="Polar residues" evidence="1">
    <location>
        <begin position="279"/>
        <end position="290"/>
    </location>
</feature>
<dbReference type="InterPro" id="IPR022226">
    <property type="entry name" value="DUF3752"/>
</dbReference>
<evidence type="ECO:0000256" key="1">
    <source>
        <dbReference type="SAM" id="MobiDB-lite"/>
    </source>
</evidence>
<feature type="region of interest" description="Disordered" evidence="1">
    <location>
        <begin position="271"/>
        <end position="386"/>
    </location>
</feature>
<feature type="compositionally biased region" description="Basic and acidic residues" evidence="1">
    <location>
        <begin position="320"/>
        <end position="356"/>
    </location>
</feature>
<dbReference type="EMBL" id="CATQJL010000326">
    <property type="protein sequence ID" value="CAJ0609021.1"/>
    <property type="molecule type" value="Genomic_DNA"/>
</dbReference>